<dbReference type="PIRSF" id="PIRSF000709">
    <property type="entry name" value="6PFK_2-Ptase"/>
    <property type="match status" value="1"/>
</dbReference>
<gene>
    <name evidence="8" type="ORF">KC678_03515</name>
</gene>
<protein>
    <recommendedName>
        <fullName evidence="2">phosphoglycerate mutase (2,3-diphosphoglycerate-dependent)</fullName>
        <ecNumber evidence="2">5.4.2.11</ecNumber>
    </recommendedName>
</protein>
<feature type="binding site" evidence="6">
    <location>
        <position position="97"/>
    </location>
    <ligand>
        <name>substrate</name>
    </ligand>
</feature>
<dbReference type="SUPFAM" id="SSF53254">
    <property type="entry name" value="Phosphoglycerate mutase-like"/>
    <property type="match status" value="1"/>
</dbReference>
<reference evidence="8" key="1">
    <citation type="submission" date="2020-04" db="EMBL/GenBank/DDBJ databases">
        <authorList>
            <person name="Zhang T."/>
        </authorList>
    </citation>
    <scope>NUCLEOTIDE SEQUENCE</scope>
    <source>
        <strain evidence="8">HKST-UBA13</strain>
    </source>
</reference>
<reference evidence="8" key="2">
    <citation type="journal article" date="2021" name="Microbiome">
        <title>Successional dynamics and alternative stable states in a saline activated sludge microbial community over 9 years.</title>
        <authorList>
            <person name="Wang Y."/>
            <person name="Ye J."/>
            <person name="Ju F."/>
            <person name="Liu L."/>
            <person name="Boyd J.A."/>
            <person name="Deng Y."/>
            <person name="Parks D.H."/>
            <person name="Jiang X."/>
            <person name="Yin X."/>
            <person name="Woodcroft B.J."/>
            <person name="Tyson G.W."/>
            <person name="Hugenholtz P."/>
            <person name="Polz M.F."/>
            <person name="Zhang T."/>
        </authorList>
    </citation>
    <scope>NUCLEOTIDE SEQUENCE</scope>
    <source>
        <strain evidence="8">HKST-UBA13</strain>
    </source>
</reference>
<keyword evidence="3" id="KW-0324">Glycolysis</keyword>
<dbReference type="EC" id="5.4.2.11" evidence="2"/>
<dbReference type="GO" id="GO:0006096">
    <property type="term" value="P:glycolytic process"/>
    <property type="evidence" value="ECO:0007669"/>
    <property type="project" value="UniProtKB-KW"/>
</dbReference>
<comment type="caution">
    <text evidence="8">The sequence shown here is derived from an EMBL/GenBank/DDBJ whole genome shotgun (WGS) entry which is preliminary data.</text>
</comment>
<sequence>MKNYIYLFRHTQSTDNEHNIFSGDRKDISLSEAGKRDAIKLKEKLKDYKFDVAISSPLKRSIETLDIILEDYHPDVEKIVDERIKERDYGILEGRVKQKVAIPILNIWANIAHRSYVIPPPGGENFIQVWNRVMPFVHDLEDMIRQRKVNVAICGHNNSMRPIRAYFEHKTPRQMLKENSEHGVIYEYELDT</sequence>
<feature type="binding site" evidence="6">
    <location>
        <position position="60"/>
    </location>
    <ligand>
        <name>substrate</name>
    </ligand>
</feature>
<dbReference type="GO" id="GO:0004619">
    <property type="term" value="F:phosphoglycerate mutase activity"/>
    <property type="evidence" value="ECO:0007669"/>
    <property type="project" value="UniProtKB-EC"/>
</dbReference>
<organism evidence="8 9">
    <name type="scientific">Candidatus Dojkabacteria bacterium</name>
    <dbReference type="NCBI Taxonomy" id="2099670"/>
    <lineage>
        <taxon>Bacteria</taxon>
        <taxon>Candidatus Dojkabacteria</taxon>
    </lineage>
</organism>
<feature type="binding site" evidence="6">
    <location>
        <begin position="86"/>
        <end position="89"/>
    </location>
    <ligand>
        <name>substrate</name>
    </ligand>
</feature>
<dbReference type="AlphaFoldDB" id="A0A955L1T6"/>
<evidence type="ECO:0000256" key="7">
    <source>
        <dbReference type="PIRSR" id="PIRSR613078-3"/>
    </source>
</evidence>
<dbReference type="InterPro" id="IPR013078">
    <property type="entry name" value="His_Pase_superF_clade-1"/>
</dbReference>
<dbReference type="Gene3D" id="3.40.50.1240">
    <property type="entry name" value="Phosphoglycerate mutase-like"/>
    <property type="match status" value="1"/>
</dbReference>
<evidence type="ECO:0000313" key="9">
    <source>
        <dbReference type="Proteomes" id="UP000775877"/>
    </source>
</evidence>
<evidence type="ECO:0000313" key="8">
    <source>
        <dbReference type="EMBL" id="MCA9381308.1"/>
    </source>
</evidence>
<dbReference type="PANTHER" id="PTHR11931">
    <property type="entry name" value="PHOSPHOGLYCERATE MUTASE"/>
    <property type="match status" value="1"/>
</dbReference>
<feature type="active site" description="Tele-phosphohistidine intermediate" evidence="5">
    <location>
        <position position="10"/>
    </location>
</feature>
<evidence type="ECO:0000256" key="3">
    <source>
        <dbReference type="ARBA" id="ARBA00023152"/>
    </source>
</evidence>
<dbReference type="Proteomes" id="UP000775877">
    <property type="component" value="Unassembled WGS sequence"/>
</dbReference>
<dbReference type="Pfam" id="PF00300">
    <property type="entry name" value="His_Phos_1"/>
    <property type="match status" value="1"/>
</dbReference>
<feature type="binding site" evidence="6">
    <location>
        <begin position="9"/>
        <end position="16"/>
    </location>
    <ligand>
        <name>substrate</name>
    </ligand>
</feature>
<evidence type="ECO:0000256" key="2">
    <source>
        <dbReference type="ARBA" id="ARBA00012028"/>
    </source>
</evidence>
<evidence type="ECO:0000256" key="6">
    <source>
        <dbReference type="PIRSR" id="PIRSR613078-2"/>
    </source>
</evidence>
<comment type="similarity">
    <text evidence="1">Belongs to the phosphoglycerate mutase family. BPG-dependent PGAM subfamily.</text>
</comment>
<dbReference type="EMBL" id="JAGQLJ010000074">
    <property type="protein sequence ID" value="MCA9381308.1"/>
    <property type="molecule type" value="Genomic_DNA"/>
</dbReference>
<dbReference type="CDD" id="cd07067">
    <property type="entry name" value="HP_PGM_like"/>
    <property type="match status" value="1"/>
</dbReference>
<evidence type="ECO:0000256" key="5">
    <source>
        <dbReference type="PIRSR" id="PIRSR613078-1"/>
    </source>
</evidence>
<dbReference type="InterPro" id="IPR029033">
    <property type="entry name" value="His_PPase_superfam"/>
</dbReference>
<proteinExistence type="inferred from homology"/>
<feature type="site" description="Transition state stabilizer" evidence="7">
    <location>
        <position position="156"/>
    </location>
</feature>
<accession>A0A955L1T6</accession>
<evidence type="ECO:0000256" key="4">
    <source>
        <dbReference type="ARBA" id="ARBA00023235"/>
    </source>
</evidence>
<evidence type="ECO:0000256" key="1">
    <source>
        <dbReference type="ARBA" id="ARBA00006717"/>
    </source>
</evidence>
<dbReference type="SMART" id="SM00855">
    <property type="entry name" value="PGAM"/>
    <property type="match status" value="1"/>
</dbReference>
<keyword evidence="4" id="KW-0413">Isomerase</keyword>
<dbReference type="InterPro" id="IPR005952">
    <property type="entry name" value="Phosphogly_mut1"/>
</dbReference>
<name>A0A955L1T6_9BACT</name>
<feature type="active site" description="Proton donor/acceptor" evidence="5">
    <location>
        <position position="86"/>
    </location>
</feature>